<sequence length="313" mass="34833">MALLGRSKSSPRLIPELDDGDLGRLRKQLKPSTMPGMTDFNVEAAERLVKDTGTDWDRRWHRISVLAETTADFGFDRSWMLRRPRSADALLFGAWVAAVRVRRGEPATELPEAVQWCLKAGDARPQDPLPYVALLGLLRLLRSPSDQLNEVWQAVVLRDPWNREAHLQILGYLSAEECGVPGQARDFVDAQQVRMPADAPAAALELTAAVRDYHRSTAGDDLNAILADLWWGRPRSSAVLDRALASWTRPGFLRHAAATADLNLLAYALVQAGRVAEAAPVFRQLGPTVVAWPWSLQGDPVEQFAHWRGRSLR</sequence>
<organism evidence="1 2">
    <name type="scientific">Streptacidiphilus pinicola</name>
    <dbReference type="NCBI Taxonomy" id="2219663"/>
    <lineage>
        <taxon>Bacteria</taxon>
        <taxon>Bacillati</taxon>
        <taxon>Actinomycetota</taxon>
        <taxon>Actinomycetes</taxon>
        <taxon>Kitasatosporales</taxon>
        <taxon>Streptomycetaceae</taxon>
        <taxon>Streptacidiphilus</taxon>
    </lineage>
</organism>
<evidence type="ECO:0008006" key="3">
    <source>
        <dbReference type="Google" id="ProtNLM"/>
    </source>
</evidence>
<gene>
    <name evidence="1" type="ORF">DN069_03375</name>
</gene>
<evidence type="ECO:0000313" key="1">
    <source>
        <dbReference type="EMBL" id="RAG87013.1"/>
    </source>
</evidence>
<comment type="caution">
    <text evidence="1">The sequence shown here is derived from an EMBL/GenBank/DDBJ whole genome shotgun (WGS) entry which is preliminary data.</text>
</comment>
<evidence type="ECO:0000313" key="2">
    <source>
        <dbReference type="Proteomes" id="UP000248889"/>
    </source>
</evidence>
<name>A0A2X0ITR6_9ACTN</name>
<protein>
    <recommendedName>
        <fullName evidence="3">DUF4034 domain-containing protein</fullName>
    </recommendedName>
</protein>
<reference evidence="1 2" key="1">
    <citation type="submission" date="2018-06" db="EMBL/GenBank/DDBJ databases">
        <title>Streptacidiphilus pinicola sp. nov., isolated from pine grove soil.</title>
        <authorList>
            <person name="Roh S.G."/>
            <person name="Park S."/>
            <person name="Kim M.-K."/>
            <person name="Yun B.-R."/>
            <person name="Park J."/>
            <person name="Kim M.J."/>
            <person name="Kim Y.S."/>
            <person name="Kim S.B."/>
        </authorList>
    </citation>
    <scope>NUCLEOTIDE SEQUENCE [LARGE SCALE GENOMIC DNA]</scope>
    <source>
        <strain evidence="1 2">MMS16-CNU450</strain>
    </source>
</reference>
<dbReference type="EMBL" id="QKYN01000014">
    <property type="protein sequence ID" value="RAG87013.1"/>
    <property type="molecule type" value="Genomic_DNA"/>
</dbReference>
<dbReference type="AlphaFoldDB" id="A0A2X0ITR6"/>
<accession>A0A2X0ITR6</accession>
<proteinExistence type="predicted"/>
<dbReference type="Proteomes" id="UP000248889">
    <property type="component" value="Unassembled WGS sequence"/>
</dbReference>
<dbReference type="OrthoDB" id="7057927at2"/>
<dbReference type="RefSeq" id="WP_111499287.1">
    <property type="nucleotide sequence ID" value="NZ_QKYN01000014.1"/>
</dbReference>
<keyword evidence="2" id="KW-1185">Reference proteome</keyword>